<name>A0ACC1IGS4_9FUNG</name>
<dbReference type="EMBL" id="JANBPG010000624">
    <property type="protein sequence ID" value="KAJ1894973.1"/>
    <property type="molecule type" value="Genomic_DNA"/>
</dbReference>
<keyword evidence="1" id="KW-0808">Transferase</keyword>
<reference evidence="1" key="1">
    <citation type="submission" date="2022-07" db="EMBL/GenBank/DDBJ databases">
        <title>Phylogenomic reconstructions and comparative analyses of Kickxellomycotina fungi.</title>
        <authorList>
            <person name="Reynolds N.K."/>
            <person name="Stajich J.E."/>
            <person name="Barry K."/>
            <person name="Grigoriev I.V."/>
            <person name="Crous P."/>
            <person name="Smith M.E."/>
        </authorList>
    </citation>
    <scope>NUCLEOTIDE SEQUENCE</scope>
    <source>
        <strain evidence="1">Benny 63K</strain>
    </source>
</reference>
<organism evidence="1 2">
    <name type="scientific">Kickxella alabastrina</name>
    <dbReference type="NCBI Taxonomy" id="61397"/>
    <lineage>
        <taxon>Eukaryota</taxon>
        <taxon>Fungi</taxon>
        <taxon>Fungi incertae sedis</taxon>
        <taxon>Zoopagomycota</taxon>
        <taxon>Kickxellomycotina</taxon>
        <taxon>Kickxellomycetes</taxon>
        <taxon>Kickxellales</taxon>
        <taxon>Kickxellaceae</taxon>
        <taxon>Kickxella</taxon>
    </lineage>
</organism>
<dbReference type="Proteomes" id="UP001150581">
    <property type="component" value="Unassembled WGS sequence"/>
</dbReference>
<sequence>MASEEFSFTNHSHRRFNPLNDSWVLCSPHRAKRPWLGQVEKASTEQRPEYGPQCFLCPGNTRATGAQNPNYPSTYVFPNDYAAVHKSQPDCPASALAQVAGTDASDELFRVESTRGQCSVVCFSPRHDLTLPELSLDEICEVVRTWQSIYTELSKDPDVGYVQLFENKGAMMGCSNPHPHGQVWALSDVPSEPKKEMESLKKFNKKHASNSSLHACLLCSYTKAEEANAAAGESTNRVVLQNDSFMGIVPFWAVWPFETMIVAKSHVSNINELDALQIRHLAEIMQGLTCRYDNMFQCSFPYSMGIHQSPTANHPDADCCHLHLHFYPPLLRNATVRKFLVGFEMMAEPQRDLTAEQAASRLRALSPIHYKQNTATMADDFK</sequence>
<evidence type="ECO:0000313" key="2">
    <source>
        <dbReference type="Proteomes" id="UP001150581"/>
    </source>
</evidence>
<accession>A0ACC1IGS4</accession>
<proteinExistence type="predicted"/>
<keyword evidence="2" id="KW-1185">Reference proteome</keyword>
<gene>
    <name evidence="1" type="primary">GAL7_2</name>
    <name evidence="1" type="ORF">LPJ66_004868</name>
</gene>
<keyword evidence="1" id="KW-0548">Nucleotidyltransferase</keyword>
<comment type="caution">
    <text evidence="1">The sequence shown here is derived from an EMBL/GenBank/DDBJ whole genome shotgun (WGS) entry which is preliminary data.</text>
</comment>
<dbReference type="EC" id="2.7.7.12" evidence="1"/>
<protein>
    <submittedName>
        <fullName evidence="1">Galactose-1-phosphate uridyl transferase</fullName>
        <ecNumber evidence="1">2.7.7.12</ecNumber>
    </submittedName>
</protein>
<evidence type="ECO:0000313" key="1">
    <source>
        <dbReference type="EMBL" id="KAJ1894973.1"/>
    </source>
</evidence>